<dbReference type="Gene3D" id="3.30.2310.20">
    <property type="entry name" value="RelE-like"/>
    <property type="match status" value="1"/>
</dbReference>
<dbReference type="RefSeq" id="WP_319945696.1">
    <property type="nucleotide sequence ID" value="NZ_WEGK01000020.1"/>
</dbReference>
<dbReference type="InterPro" id="IPR007712">
    <property type="entry name" value="RelE/ParE_toxin"/>
</dbReference>
<reference evidence="3 4" key="1">
    <citation type="submission" date="2019-10" db="EMBL/GenBank/DDBJ databases">
        <title>Nocardia macrotermitis sp. nov. and Nocardia aurantia sp. nov., isolated from the gut of fungus growing-termite Macrotermes natalensis.</title>
        <authorList>
            <person name="Benndorf R."/>
            <person name="Schwitalla J."/>
            <person name="Martin K."/>
            <person name="De Beer W."/>
            <person name="Kaster A.-K."/>
            <person name="Vollmers J."/>
            <person name="Poulsen M."/>
            <person name="Beemelmanns C."/>
        </authorList>
    </citation>
    <scope>NUCLEOTIDE SEQUENCE [LARGE SCALE GENOMIC DNA]</scope>
    <source>
        <strain evidence="3 4">RB20</strain>
    </source>
</reference>
<proteinExistence type="inferred from homology"/>
<organism evidence="3 4">
    <name type="scientific">Nocardia macrotermitis</name>
    <dbReference type="NCBI Taxonomy" id="2585198"/>
    <lineage>
        <taxon>Bacteria</taxon>
        <taxon>Bacillati</taxon>
        <taxon>Actinomycetota</taxon>
        <taxon>Actinomycetes</taxon>
        <taxon>Mycobacteriales</taxon>
        <taxon>Nocardiaceae</taxon>
        <taxon>Nocardia</taxon>
    </lineage>
</organism>
<dbReference type="PANTHER" id="PTHR35601:SF1">
    <property type="entry name" value="TOXIN RELE"/>
    <property type="match status" value="1"/>
</dbReference>
<dbReference type="SUPFAM" id="SSF143011">
    <property type="entry name" value="RelE-like"/>
    <property type="match status" value="1"/>
</dbReference>
<comment type="similarity">
    <text evidence="1">Belongs to the RelE toxin family.</text>
</comment>
<dbReference type="PANTHER" id="PTHR35601">
    <property type="entry name" value="TOXIN RELE"/>
    <property type="match status" value="1"/>
</dbReference>
<sequence>MSERWTIRYKPAARRALAEELPETVAAAAYGLITGALADNPHRVGKPLNEPYEGLHSVRRGTYRILYHIDPGKHLVEIHSIRHRRDAYRS</sequence>
<evidence type="ECO:0008006" key="5">
    <source>
        <dbReference type="Google" id="ProtNLM"/>
    </source>
</evidence>
<evidence type="ECO:0000313" key="3">
    <source>
        <dbReference type="EMBL" id="MQY23530.1"/>
    </source>
</evidence>
<protein>
    <recommendedName>
        <fullName evidence="5">Type II toxin-antitoxin system RelE/ParE family toxin</fullName>
    </recommendedName>
</protein>
<keyword evidence="4" id="KW-1185">Reference proteome</keyword>
<evidence type="ECO:0000256" key="1">
    <source>
        <dbReference type="ARBA" id="ARBA00006226"/>
    </source>
</evidence>
<dbReference type="EMBL" id="WEGK01000020">
    <property type="protein sequence ID" value="MQY23530.1"/>
    <property type="molecule type" value="Genomic_DNA"/>
</dbReference>
<comment type="caution">
    <text evidence="3">The sequence shown here is derived from an EMBL/GenBank/DDBJ whole genome shotgun (WGS) entry which is preliminary data.</text>
</comment>
<dbReference type="AlphaFoldDB" id="A0A7K0DCM9"/>
<dbReference type="Proteomes" id="UP000438448">
    <property type="component" value="Unassembled WGS sequence"/>
</dbReference>
<keyword evidence="2" id="KW-1277">Toxin-antitoxin system</keyword>
<name>A0A7K0DCM9_9NOCA</name>
<dbReference type="InterPro" id="IPR035093">
    <property type="entry name" value="RelE/ParE_toxin_dom_sf"/>
</dbReference>
<dbReference type="Pfam" id="PF05016">
    <property type="entry name" value="ParE_toxin"/>
    <property type="match status" value="1"/>
</dbReference>
<evidence type="ECO:0000256" key="2">
    <source>
        <dbReference type="ARBA" id="ARBA00022649"/>
    </source>
</evidence>
<accession>A0A7K0DCM9</accession>
<gene>
    <name evidence="3" type="ORF">NRB20_66600</name>
</gene>
<evidence type="ECO:0000313" key="4">
    <source>
        <dbReference type="Proteomes" id="UP000438448"/>
    </source>
</evidence>